<dbReference type="InterPro" id="IPR050800">
    <property type="entry name" value="ARTD/PARP"/>
</dbReference>
<keyword evidence="4 18" id="KW-0328">Glycosyltransferase</keyword>
<evidence type="ECO:0000256" key="15">
    <source>
        <dbReference type="ARBA" id="ARBA00024347"/>
    </source>
</evidence>
<feature type="compositionally biased region" description="Basic residues" evidence="19">
    <location>
        <begin position="193"/>
        <end position="205"/>
    </location>
</feature>
<evidence type="ECO:0000256" key="5">
    <source>
        <dbReference type="ARBA" id="ARBA00022679"/>
    </source>
</evidence>
<evidence type="ECO:0000256" key="1">
    <source>
        <dbReference type="ARBA" id="ARBA00000438"/>
    </source>
</evidence>
<dbReference type="PROSITE" id="PS51059">
    <property type="entry name" value="PARP_CATALYTIC"/>
    <property type="match status" value="1"/>
</dbReference>
<dbReference type="GO" id="GO:0070212">
    <property type="term" value="P:protein poly-ADP-ribosylation"/>
    <property type="evidence" value="ECO:0007669"/>
    <property type="project" value="TreeGrafter"/>
</dbReference>
<keyword evidence="13" id="KW-0238">DNA-binding</keyword>
<sequence length="569" mass="64630">MVITFLSSTSHRESNPTWMPGTDARYLPQTFMGLTRQFFGVPSTESKFSKHYLTSLPQQSERGAAVDPECTTKVKTAHVFCEGNDIYDATLNLTNVLENNNKFYILQILKDNATQNYSVWFRWGRVGLRGQSMLTSCGDDVEEAKRLFCEKFFAKTLNEWGNRSEFESVPGKYDLVKVNYSNEEEENDEKKGNGKSRLKKSRRTPPSKLDKKLQAVINLICDMQTMDDCLKEMRFDASKLPLGKLTRDQITAGYESLKKIERCIKAAKQSRNALANACNEYYTRIPHCFGMRRPPLITDLDSVKTEIALLEVLSDAEVTVRTIKKMSGSKKNPIDMKYDQMMYSLEAIGHSSNEFGIIEAYLHNTHGPTHVFFKLKLIDLFKCHRKNGKENENDGFYDINNQTSLLPVYRFSMLLWHGSRLVNWYSILCSGLKIAPPEAPSTGYMFGKGIYFADISSKAANYCMTTEQKNVGLVLLCEVALGKQAELTEADCQAAEHLGKCNSVKGVGKLTPDPSENYKLPDGCVIPLGHPVPNRLTQETCLQYNEYIVYDLSQIRLRYLAKLKFTYEC</sequence>
<feature type="domain" description="PARP catalytic" evidence="20">
    <location>
        <begin position="332"/>
        <end position="569"/>
    </location>
</feature>
<dbReference type="Pfam" id="PF00644">
    <property type="entry name" value="PARP"/>
    <property type="match status" value="1"/>
</dbReference>
<evidence type="ECO:0000256" key="19">
    <source>
        <dbReference type="SAM" id="MobiDB-lite"/>
    </source>
</evidence>
<keyword evidence="10" id="KW-0863">Zinc-finger</keyword>
<keyword evidence="11" id="KW-0862">Zinc</keyword>
<dbReference type="GO" id="GO:0003950">
    <property type="term" value="F:NAD+ poly-ADP-ribosyltransferase activity"/>
    <property type="evidence" value="ECO:0007669"/>
    <property type="project" value="UniProtKB-UniRule"/>
</dbReference>
<keyword evidence="8" id="KW-0677">Repeat</keyword>
<evidence type="ECO:0000313" key="25">
    <source>
        <dbReference type="WBParaSite" id="SBAD_0000346801-mRNA-1"/>
    </source>
</evidence>
<dbReference type="EMBL" id="UZAM01007681">
    <property type="protein sequence ID" value="VDP00762.1"/>
    <property type="molecule type" value="Genomic_DNA"/>
</dbReference>
<keyword evidence="12 18" id="KW-0520">NAD</keyword>
<dbReference type="GO" id="GO:0016779">
    <property type="term" value="F:nucleotidyltransferase activity"/>
    <property type="evidence" value="ECO:0007669"/>
    <property type="project" value="UniProtKB-KW"/>
</dbReference>
<proteinExistence type="inferred from homology"/>
<evidence type="ECO:0000313" key="23">
    <source>
        <dbReference type="EMBL" id="VDP00762.1"/>
    </source>
</evidence>
<evidence type="ECO:0000256" key="8">
    <source>
        <dbReference type="ARBA" id="ARBA00022737"/>
    </source>
</evidence>
<dbReference type="InterPro" id="IPR036930">
    <property type="entry name" value="WGR_dom_sf"/>
</dbReference>
<evidence type="ECO:0000256" key="18">
    <source>
        <dbReference type="RuleBase" id="RU362114"/>
    </source>
</evidence>
<dbReference type="EC" id="2.4.2.-" evidence="18"/>
<dbReference type="GO" id="GO:0003677">
    <property type="term" value="F:DNA binding"/>
    <property type="evidence" value="ECO:0007669"/>
    <property type="project" value="UniProtKB-KW"/>
</dbReference>
<name>A0A183II69_9BILA</name>
<evidence type="ECO:0000256" key="6">
    <source>
        <dbReference type="ARBA" id="ARBA00022695"/>
    </source>
</evidence>
<reference evidence="23 24" key="2">
    <citation type="submission" date="2018-11" db="EMBL/GenBank/DDBJ databases">
        <authorList>
            <consortium name="Pathogen Informatics"/>
        </authorList>
    </citation>
    <scope>NUCLEOTIDE SEQUENCE [LARGE SCALE GENOMIC DNA]</scope>
</reference>
<comment type="catalytic activity">
    <reaction evidence="1">
        <text>L-aspartyl-[protein] + NAD(+) = 4-O-(ADP-D-ribosyl)-L-aspartyl-[protein] + nicotinamide</text>
        <dbReference type="Rhea" id="RHEA:54424"/>
        <dbReference type="Rhea" id="RHEA-COMP:9867"/>
        <dbReference type="Rhea" id="RHEA-COMP:13832"/>
        <dbReference type="ChEBI" id="CHEBI:17154"/>
        <dbReference type="ChEBI" id="CHEBI:29961"/>
        <dbReference type="ChEBI" id="CHEBI:57540"/>
        <dbReference type="ChEBI" id="CHEBI:138102"/>
    </reaction>
</comment>
<dbReference type="PROSITE" id="PS51060">
    <property type="entry name" value="PARP_ALPHA_HD"/>
    <property type="match status" value="1"/>
</dbReference>
<dbReference type="Proteomes" id="UP000270296">
    <property type="component" value="Unassembled WGS sequence"/>
</dbReference>
<evidence type="ECO:0000256" key="13">
    <source>
        <dbReference type="ARBA" id="ARBA00023125"/>
    </source>
</evidence>
<reference evidence="25" key="1">
    <citation type="submission" date="2016-06" db="UniProtKB">
        <authorList>
            <consortium name="WormBaseParasite"/>
        </authorList>
    </citation>
    <scope>IDENTIFICATION</scope>
</reference>
<keyword evidence="7" id="KW-0479">Metal-binding</keyword>
<dbReference type="Gene3D" id="1.20.142.10">
    <property type="entry name" value="Poly(ADP-ribose) polymerase, regulatory domain"/>
    <property type="match status" value="1"/>
</dbReference>
<keyword evidence="5 18" id="KW-0808">Transferase</keyword>
<dbReference type="PANTHER" id="PTHR10459">
    <property type="entry name" value="DNA LIGASE"/>
    <property type="match status" value="1"/>
</dbReference>
<dbReference type="SUPFAM" id="SSF142921">
    <property type="entry name" value="WGR domain-like"/>
    <property type="match status" value="1"/>
</dbReference>
<dbReference type="Pfam" id="PF05406">
    <property type="entry name" value="WGR"/>
    <property type="match status" value="1"/>
</dbReference>
<evidence type="ECO:0000256" key="16">
    <source>
        <dbReference type="ARBA" id="ARBA00033987"/>
    </source>
</evidence>
<dbReference type="WBParaSite" id="SBAD_0000346801-mRNA-1">
    <property type="protein sequence ID" value="SBAD_0000346801-mRNA-1"/>
    <property type="gene ID" value="SBAD_0000346801"/>
</dbReference>
<dbReference type="GO" id="GO:0005730">
    <property type="term" value="C:nucleolus"/>
    <property type="evidence" value="ECO:0007669"/>
    <property type="project" value="TreeGrafter"/>
</dbReference>
<keyword evidence="9" id="KW-0013">ADP-ribosylation</keyword>
<feature type="region of interest" description="Disordered" evidence="19">
    <location>
        <begin position="184"/>
        <end position="210"/>
    </location>
</feature>
<feature type="domain" description="PARP alpha-helical" evidence="21">
    <location>
        <begin position="206"/>
        <end position="324"/>
    </location>
</feature>
<keyword evidence="24" id="KW-1185">Reference proteome</keyword>
<dbReference type="FunFam" id="3.90.228.10:FF:000002">
    <property type="entry name" value="Poly [ADP-ribose] polymerase"/>
    <property type="match status" value="1"/>
</dbReference>
<evidence type="ECO:0000259" key="21">
    <source>
        <dbReference type="PROSITE" id="PS51060"/>
    </source>
</evidence>
<dbReference type="SUPFAM" id="SSF56399">
    <property type="entry name" value="ADP-ribosylation"/>
    <property type="match status" value="1"/>
</dbReference>
<evidence type="ECO:0000256" key="3">
    <source>
        <dbReference type="ARBA" id="ARBA00004123"/>
    </source>
</evidence>
<evidence type="ECO:0000256" key="14">
    <source>
        <dbReference type="ARBA" id="ARBA00023242"/>
    </source>
</evidence>
<comment type="catalytic activity">
    <reaction evidence="16">
        <text>NAD(+) + (ADP-D-ribosyl)n-acceptor = nicotinamide + (ADP-D-ribosyl)n+1-acceptor + H(+).</text>
        <dbReference type="EC" id="2.4.2.30"/>
    </reaction>
</comment>
<comment type="subcellular location">
    <subcellularLocation>
        <location evidence="3">Nucleus</location>
    </subcellularLocation>
</comment>
<evidence type="ECO:0000256" key="7">
    <source>
        <dbReference type="ARBA" id="ARBA00022723"/>
    </source>
</evidence>
<comment type="similarity">
    <text evidence="15">Belongs to the ARTD/PARP family.</text>
</comment>
<evidence type="ECO:0000256" key="2">
    <source>
        <dbReference type="ARBA" id="ARBA00000459"/>
    </source>
</evidence>
<dbReference type="FunFam" id="1.20.142.10:FF:000001">
    <property type="entry name" value="Poly [ADP-ribose] polymerase"/>
    <property type="match status" value="1"/>
</dbReference>
<evidence type="ECO:0000256" key="12">
    <source>
        <dbReference type="ARBA" id="ARBA00023027"/>
    </source>
</evidence>
<evidence type="ECO:0000313" key="24">
    <source>
        <dbReference type="Proteomes" id="UP000270296"/>
    </source>
</evidence>
<dbReference type="InterPro" id="IPR008893">
    <property type="entry name" value="WGR_domain"/>
</dbReference>
<dbReference type="CDD" id="cd01437">
    <property type="entry name" value="parp_like"/>
    <property type="match status" value="1"/>
</dbReference>
<evidence type="ECO:0000256" key="11">
    <source>
        <dbReference type="ARBA" id="ARBA00022833"/>
    </source>
</evidence>
<evidence type="ECO:0000256" key="9">
    <source>
        <dbReference type="ARBA" id="ARBA00022765"/>
    </source>
</evidence>
<comment type="catalytic activity">
    <reaction evidence="2">
        <text>L-glutamyl-[protein] + NAD(+) = 5-O-(ADP-D-ribosyl)-L-glutamyl-[protein] + nicotinamide</text>
        <dbReference type="Rhea" id="RHEA:58224"/>
        <dbReference type="Rhea" id="RHEA-COMP:10208"/>
        <dbReference type="Rhea" id="RHEA-COMP:15089"/>
        <dbReference type="ChEBI" id="CHEBI:17154"/>
        <dbReference type="ChEBI" id="CHEBI:29973"/>
        <dbReference type="ChEBI" id="CHEBI:57540"/>
        <dbReference type="ChEBI" id="CHEBI:142540"/>
    </reaction>
</comment>
<evidence type="ECO:0000256" key="17">
    <source>
        <dbReference type="ARBA" id="ARBA00071874"/>
    </source>
</evidence>
<dbReference type="Gene3D" id="3.90.228.10">
    <property type="match status" value="1"/>
</dbReference>
<dbReference type="SUPFAM" id="SSF47587">
    <property type="entry name" value="Domain of poly(ADP-ribose) polymerase"/>
    <property type="match status" value="1"/>
</dbReference>
<keyword evidence="6" id="KW-0548">Nucleotidyltransferase</keyword>
<evidence type="ECO:0000256" key="10">
    <source>
        <dbReference type="ARBA" id="ARBA00022771"/>
    </source>
</evidence>
<dbReference type="OrthoDB" id="429950at2759"/>
<gene>
    <name evidence="23" type="ORF">SBAD_LOCUS3314</name>
</gene>
<accession>A0A183II69</accession>
<evidence type="ECO:0000256" key="4">
    <source>
        <dbReference type="ARBA" id="ARBA00022676"/>
    </source>
</evidence>
<dbReference type="GO" id="GO:0008270">
    <property type="term" value="F:zinc ion binding"/>
    <property type="evidence" value="ECO:0007669"/>
    <property type="project" value="UniProtKB-KW"/>
</dbReference>
<dbReference type="Pfam" id="PF02877">
    <property type="entry name" value="PARP_reg"/>
    <property type="match status" value="1"/>
</dbReference>
<evidence type="ECO:0000259" key="20">
    <source>
        <dbReference type="PROSITE" id="PS51059"/>
    </source>
</evidence>
<feature type="domain" description="WGR" evidence="22">
    <location>
        <begin position="76"/>
        <end position="173"/>
    </location>
</feature>
<dbReference type="InterPro" id="IPR004102">
    <property type="entry name" value="Poly(ADP-ribose)pol_reg_dom"/>
</dbReference>
<protein>
    <recommendedName>
        <fullName evidence="17 18">Poly [ADP-ribose] polymerase</fullName>
        <shortName evidence="18">PARP</shortName>
        <ecNumber evidence="18">2.4.2.-</ecNumber>
    </recommendedName>
</protein>
<evidence type="ECO:0000259" key="22">
    <source>
        <dbReference type="PROSITE" id="PS51977"/>
    </source>
</evidence>
<dbReference type="InterPro" id="IPR012317">
    <property type="entry name" value="Poly(ADP-ribose)pol_cat_dom"/>
</dbReference>
<dbReference type="InterPro" id="IPR036616">
    <property type="entry name" value="Poly(ADP-ribose)pol_reg_dom_sf"/>
</dbReference>
<dbReference type="GO" id="GO:1990404">
    <property type="term" value="F:NAD+-protein mono-ADP-ribosyltransferase activity"/>
    <property type="evidence" value="ECO:0007669"/>
    <property type="project" value="TreeGrafter"/>
</dbReference>
<dbReference type="CDD" id="cd08003">
    <property type="entry name" value="WGR_PARP2_like"/>
    <property type="match status" value="1"/>
</dbReference>
<dbReference type="AlphaFoldDB" id="A0A183II69"/>
<keyword evidence="14" id="KW-0539">Nucleus</keyword>
<organism evidence="25">
    <name type="scientific">Soboliphyme baturini</name>
    <dbReference type="NCBI Taxonomy" id="241478"/>
    <lineage>
        <taxon>Eukaryota</taxon>
        <taxon>Metazoa</taxon>
        <taxon>Ecdysozoa</taxon>
        <taxon>Nematoda</taxon>
        <taxon>Enoplea</taxon>
        <taxon>Dorylaimia</taxon>
        <taxon>Dioctophymatida</taxon>
        <taxon>Dioctophymatoidea</taxon>
        <taxon>Soboliphymatidae</taxon>
        <taxon>Soboliphyme</taxon>
    </lineage>
</organism>
<dbReference type="PROSITE" id="PS51977">
    <property type="entry name" value="WGR"/>
    <property type="match status" value="1"/>
</dbReference>
<dbReference type="SMART" id="SM00773">
    <property type="entry name" value="WGR"/>
    <property type="match status" value="1"/>
</dbReference>
<dbReference type="GO" id="GO:0006302">
    <property type="term" value="P:double-strand break repair"/>
    <property type="evidence" value="ECO:0007669"/>
    <property type="project" value="TreeGrafter"/>
</dbReference>
<dbReference type="PANTHER" id="PTHR10459:SF60">
    <property type="entry name" value="POLY [ADP-RIBOSE] POLYMERASE 2"/>
    <property type="match status" value="1"/>
</dbReference>